<dbReference type="InterPro" id="IPR036871">
    <property type="entry name" value="PX_dom_sf"/>
</dbReference>
<dbReference type="GO" id="GO:0007034">
    <property type="term" value="P:vacuolar transport"/>
    <property type="evidence" value="ECO:0007669"/>
    <property type="project" value="UniProtKB-ARBA"/>
</dbReference>
<dbReference type="SMART" id="SM00312">
    <property type="entry name" value="PX"/>
    <property type="match status" value="1"/>
</dbReference>
<feature type="compositionally biased region" description="Low complexity" evidence="6">
    <location>
        <begin position="133"/>
        <end position="142"/>
    </location>
</feature>
<keyword evidence="2" id="KW-0926">Vacuole</keyword>
<evidence type="ECO:0000256" key="6">
    <source>
        <dbReference type="SAM" id="MobiDB-lite"/>
    </source>
</evidence>
<feature type="coiled-coil region" evidence="5">
    <location>
        <begin position="378"/>
        <end position="405"/>
    </location>
</feature>
<dbReference type="PROSITE" id="PS50195">
    <property type="entry name" value="PX"/>
    <property type="match status" value="1"/>
</dbReference>
<keyword evidence="10" id="KW-1185">Reference proteome</keyword>
<comment type="function">
    <text evidence="4">Essential for proper morphogenesis of the vacuole. May exist as structural reinforcement on the surface of the vacuolar membrane and be required for maintenance against rupture by osmotic pressure.</text>
</comment>
<dbReference type="GO" id="GO:0016192">
    <property type="term" value="P:vesicle-mediated transport"/>
    <property type="evidence" value="ECO:0007669"/>
    <property type="project" value="UniProtKB-ARBA"/>
</dbReference>
<evidence type="ECO:0000256" key="3">
    <source>
        <dbReference type="ARBA" id="ARBA00023054"/>
    </source>
</evidence>
<dbReference type="GO" id="GO:0097576">
    <property type="term" value="P:vacuole fusion"/>
    <property type="evidence" value="ECO:0007669"/>
    <property type="project" value="UniProtKB-ARBA"/>
</dbReference>
<dbReference type="GO" id="GO:0000329">
    <property type="term" value="C:fungal-type vacuole membrane"/>
    <property type="evidence" value="ECO:0007669"/>
    <property type="project" value="UniProtKB-ARBA"/>
</dbReference>
<dbReference type="AlphaFoldDB" id="A0A5B0NH87"/>
<dbReference type="FunFam" id="1.20.5.110:FF:000058">
    <property type="entry name" value="VAM7p Vacuolar SNARE protein"/>
    <property type="match status" value="1"/>
</dbReference>
<dbReference type="EMBL" id="VSWC01000105">
    <property type="protein sequence ID" value="KAA1087199.1"/>
    <property type="molecule type" value="Genomic_DNA"/>
</dbReference>
<organism evidence="9 10">
    <name type="scientific">Puccinia graminis f. sp. tritici</name>
    <dbReference type="NCBI Taxonomy" id="56615"/>
    <lineage>
        <taxon>Eukaryota</taxon>
        <taxon>Fungi</taxon>
        <taxon>Dikarya</taxon>
        <taxon>Basidiomycota</taxon>
        <taxon>Pucciniomycotina</taxon>
        <taxon>Pucciniomycetes</taxon>
        <taxon>Pucciniales</taxon>
        <taxon>Pucciniaceae</taxon>
        <taxon>Puccinia</taxon>
    </lineage>
</organism>
<feature type="region of interest" description="Disordered" evidence="6">
    <location>
        <begin position="279"/>
        <end position="328"/>
    </location>
</feature>
<feature type="compositionally biased region" description="Polar residues" evidence="6">
    <location>
        <begin position="296"/>
        <end position="306"/>
    </location>
</feature>
<comment type="caution">
    <text evidence="9">The sequence shown here is derived from an EMBL/GenBank/DDBJ whole genome shotgun (WGS) entry which is preliminary data.</text>
</comment>
<dbReference type="InterPro" id="IPR001683">
    <property type="entry name" value="PX_dom"/>
</dbReference>
<dbReference type="SUPFAM" id="SSF64268">
    <property type="entry name" value="PX domain"/>
    <property type="match status" value="1"/>
</dbReference>
<keyword evidence="3 5" id="KW-0175">Coiled coil</keyword>
<dbReference type="CDD" id="cd15858">
    <property type="entry name" value="SNARE_VAM7"/>
    <property type="match status" value="1"/>
</dbReference>
<dbReference type="GO" id="GO:0035091">
    <property type="term" value="F:phosphatidylinositol binding"/>
    <property type="evidence" value="ECO:0007669"/>
    <property type="project" value="InterPro"/>
</dbReference>
<evidence type="ECO:0000256" key="1">
    <source>
        <dbReference type="ARBA" id="ARBA00004116"/>
    </source>
</evidence>
<dbReference type="OrthoDB" id="428895at2759"/>
<sequence length="410" mass="46053">MEVQSIAVKSFEIIKPKDSSKPYVLYTIEIGTKLKSYTICRRYSHFERLSEDLKLELDSAVSRRWLPILPPKSTSLVGYLTGSGSLINQPSKIAERQAGLERWLKTVIVHKELKDKTSKSRALMDFLEIPSSLNSTSSSATHKSSHMDDHSANPFTSQSWLAEHNEIRASVREMYDLLSRRDELLHQSTSTSVTLTRLNQINVDGKRNLENITARLGRLTESLKLFTLPDTPKGRGTLTEGETSRRMQLISTLQDDCERLSKKILARAEIGTGIRQANQVLSSESASRDRAELLGTHSNGSNSRPTTRVLGGGGGPTGSASRNLPAEETVETRQRDNRQLMDHQLNHVIAQTQDDKLKWLTQILSRQKLLGLMINQELAEQNEILDDLDRDVDSASRKLKDATKKINRLT</sequence>
<evidence type="ECO:0000259" key="7">
    <source>
        <dbReference type="PROSITE" id="PS50192"/>
    </source>
</evidence>
<dbReference type="SMART" id="SM00397">
    <property type="entry name" value="t_SNARE"/>
    <property type="match status" value="1"/>
</dbReference>
<dbReference type="Gene3D" id="1.20.5.110">
    <property type="match status" value="1"/>
</dbReference>
<evidence type="ECO:0000259" key="8">
    <source>
        <dbReference type="PROSITE" id="PS50195"/>
    </source>
</evidence>
<evidence type="ECO:0000256" key="2">
    <source>
        <dbReference type="ARBA" id="ARBA00022554"/>
    </source>
</evidence>
<dbReference type="Pfam" id="PF00787">
    <property type="entry name" value="PX"/>
    <property type="match status" value="1"/>
</dbReference>
<accession>A0A5B0NH87</accession>
<dbReference type="SUPFAM" id="SSF58038">
    <property type="entry name" value="SNARE fusion complex"/>
    <property type="match status" value="1"/>
</dbReference>
<evidence type="ECO:0000256" key="5">
    <source>
        <dbReference type="SAM" id="Coils"/>
    </source>
</evidence>
<reference evidence="9 10" key="1">
    <citation type="submission" date="2019-05" db="EMBL/GenBank/DDBJ databases">
        <title>Emergence of the Ug99 lineage of the wheat stem rust pathogen through somatic hybridization.</title>
        <authorList>
            <person name="Li F."/>
            <person name="Upadhyaya N.M."/>
            <person name="Sperschneider J."/>
            <person name="Matny O."/>
            <person name="Nguyen-Phuc H."/>
            <person name="Mago R."/>
            <person name="Raley C."/>
            <person name="Miller M.E."/>
            <person name="Silverstein K.A.T."/>
            <person name="Henningsen E."/>
            <person name="Hirsch C.D."/>
            <person name="Visser B."/>
            <person name="Pretorius Z.A."/>
            <person name="Steffenson B.J."/>
            <person name="Schwessinger B."/>
            <person name="Dodds P.N."/>
            <person name="Figueroa M."/>
        </authorList>
    </citation>
    <scope>NUCLEOTIDE SEQUENCE [LARGE SCALE GENOMIC DNA]</scope>
    <source>
        <strain evidence="9">21-0</strain>
    </source>
</reference>
<protein>
    <recommendedName>
        <fullName evidence="11">Syntaxin</fullName>
    </recommendedName>
</protein>
<feature type="domain" description="PX" evidence="8">
    <location>
        <begin position="4"/>
        <end position="134"/>
    </location>
</feature>
<gene>
    <name evidence="9" type="ORF">PGT21_025176</name>
</gene>
<evidence type="ECO:0000256" key="4">
    <source>
        <dbReference type="ARBA" id="ARBA00054927"/>
    </source>
</evidence>
<dbReference type="InterPro" id="IPR000727">
    <property type="entry name" value="T_SNARE_dom"/>
</dbReference>
<evidence type="ECO:0008006" key="11">
    <source>
        <dbReference type="Google" id="ProtNLM"/>
    </source>
</evidence>
<dbReference type="PROSITE" id="PS50192">
    <property type="entry name" value="T_SNARE"/>
    <property type="match status" value="1"/>
</dbReference>
<name>A0A5B0NH87_PUCGR</name>
<proteinExistence type="predicted"/>
<dbReference type="Gene3D" id="3.30.1520.10">
    <property type="entry name" value="Phox-like domain"/>
    <property type="match status" value="1"/>
</dbReference>
<dbReference type="CDD" id="cd06093">
    <property type="entry name" value="PX_domain"/>
    <property type="match status" value="1"/>
</dbReference>
<evidence type="ECO:0000313" key="9">
    <source>
        <dbReference type="EMBL" id="KAA1087199.1"/>
    </source>
</evidence>
<dbReference type="Proteomes" id="UP000324748">
    <property type="component" value="Unassembled WGS sequence"/>
</dbReference>
<feature type="region of interest" description="Disordered" evidence="6">
    <location>
        <begin position="133"/>
        <end position="152"/>
    </location>
</feature>
<feature type="domain" description="T-SNARE coiled-coil homology" evidence="7">
    <location>
        <begin position="347"/>
        <end position="409"/>
    </location>
</feature>
<comment type="subcellular location">
    <subcellularLocation>
        <location evidence="1">Vacuole</location>
    </subcellularLocation>
</comment>
<evidence type="ECO:0000313" key="10">
    <source>
        <dbReference type="Proteomes" id="UP000324748"/>
    </source>
</evidence>